<keyword evidence="3 7" id="KW-0067">ATP-binding</keyword>
<sequence>MNLLGLVSLAIEVAGKTVCRDLTLSIHPGDRVAILGCNGVGKTTLLHTLAGLRPWSTGEILVDNIPLSTMKRRRMARHMGILFQSSEAAFPATVLETVLTGRHPHIPFWGRESERDYRISMEALADVGMDRMAERLTTTLSGGELRRVEIAALMAQAPRIMLLDEPVNHLDPPYQLSILERLVTQSNRHRGAMLAISHDINLAARFCNRFLFLFGEGDWTFGDRQILTPMLLEHLFHCPITRIPHGDGHFWVLG</sequence>
<dbReference type="EMBL" id="CAADFP010000089">
    <property type="protein sequence ID" value="VFK29544.1"/>
    <property type="molecule type" value="Genomic_DNA"/>
</dbReference>
<dbReference type="PANTHER" id="PTHR42794">
    <property type="entry name" value="HEMIN IMPORT ATP-BINDING PROTEIN HMUV"/>
    <property type="match status" value="1"/>
</dbReference>
<feature type="domain" description="ABC transporter" evidence="6">
    <location>
        <begin position="4"/>
        <end position="240"/>
    </location>
</feature>
<dbReference type="CDD" id="cd03214">
    <property type="entry name" value="ABC_Iron-Siderophores_B12_Hemin"/>
    <property type="match status" value="1"/>
</dbReference>
<dbReference type="Pfam" id="PF00005">
    <property type="entry name" value="ABC_tran"/>
    <property type="match status" value="1"/>
</dbReference>
<dbReference type="InterPro" id="IPR027417">
    <property type="entry name" value="P-loop_NTPase"/>
</dbReference>
<protein>
    <submittedName>
        <fullName evidence="7">Iron complex transport system ATP-binding protein</fullName>
    </submittedName>
</protein>
<evidence type="ECO:0000313" key="7">
    <source>
        <dbReference type="EMBL" id="VFK13592.1"/>
    </source>
</evidence>
<keyword evidence="2" id="KW-0547">Nucleotide-binding</keyword>
<dbReference type="EMBL" id="CAADFM010000090">
    <property type="protein sequence ID" value="VFK13592.1"/>
    <property type="molecule type" value="Genomic_DNA"/>
</dbReference>
<evidence type="ECO:0000256" key="1">
    <source>
        <dbReference type="ARBA" id="ARBA00022448"/>
    </source>
</evidence>
<dbReference type="GO" id="GO:0005524">
    <property type="term" value="F:ATP binding"/>
    <property type="evidence" value="ECO:0007669"/>
    <property type="project" value="UniProtKB-KW"/>
</dbReference>
<dbReference type="GO" id="GO:0016887">
    <property type="term" value="F:ATP hydrolysis activity"/>
    <property type="evidence" value="ECO:0007669"/>
    <property type="project" value="InterPro"/>
</dbReference>
<dbReference type="SUPFAM" id="SSF52540">
    <property type="entry name" value="P-loop containing nucleoside triphosphate hydrolases"/>
    <property type="match status" value="1"/>
</dbReference>
<dbReference type="PANTHER" id="PTHR42794:SF1">
    <property type="entry name" value="HEMIN IMPORT ATP-BINDING PROTEIN HMUV"/>
    <property type="match status" value="1"/>
</dbReference>
<name>A0A450W973_9GAMM</name>
<dbReference type="PROSITE" id="PS00211">
    <property type="entry name" value="ABC_TRANSPORTER_1"/>
    <property type="match status" value="1"/>
</dbReference>
<evidence type="ECO:0000259" key="6">
    <source>
        <dbReference type="PROSITE" id="PS50893"/>
    </source>
</evidence>
<dbReference type="Gene3D" id="3.40.50.300">
    <property type="entry name" value="P-loop containing nucleotide triphosphate hydrolases"/>
    <property type="match status" value="1"/>
</dbReference>
<dbReference type="PROSITE" id="PS50893">
    <property type="entry name" value="ABC_TRANSPORTER_2"/>
    <property type="match status" value="1"/>
</dbReference>
<organism evidence="7">
    <name type="scientific">Candidatus Kentrum sp. LPFa</name>
    <dbReference type="NCBI Taxonomy" id="2126335"/>
    <lineage>
        <taxon>Bacteria</taxon>
        <taxon>Pseudomonadati</taxon>
        <taxon>Pseudomonadota</taxon>
        <taxon>Gammaproteobacteria</taxon>
        <taxon>Candidatus Kentrum</taxon>
    </lineage>
</organism>
<dbReference type="InterPro" id="IPR003593">
    <property type="entry name" value="AAA+_ATPase"/>
</dbReference>
<evidence type="ECO:0000256" key="4">
    <source>
        <dbReference type="ARBA" id="ARBA00022967"/>
    </source>
</evidence>
<keyword evidence="4" id="KW-1278">Translocase</keyword>
<proteinExistence type="predicted"/>
<evidence type="ECO:0000313" key="8">
    <source>
        <dbReference type="EMBL" id="VFK29544.1"/>
    </source>
</evidence>
<evidence type="ECO:0000256" key="3">
    <source>
        <dbReference type="ARBA" id="ARBA00022840"/>
    </source>
</evidence>
<gene>
    <name evidence="7" type="ORF">BECKLPF1236A_GA0070988_100909</name>
    <name evidence="8" type="ORF">BECKLPF1236C_GA0070990_100899</name>
</gene>
<dbReference type="AlphaFoldDB" id="A0A450W973"/>
<accession>A0A450W973</accession>
<evidence type="ECO:0000256" key="2">
    <source>
        <dbReference type="ARBA" id="ARBA00022741"/>
    </source>
</evidence>
<reference evidence="7" key="1">
    <citation type="submission" date="2019-02" db="EMBL/GenBank/DDBJ databases">
        <authorList>
            <person name="Gruber-Vodicka R. H."/>
            <person name="Seah K. B. B."/>
        </authorList>
    </citation>
    <scope>NUCLEOTIDE SEQUENCE</scope>
    <source>
        <strain evidence="7">BECK_S312</strain>
        <strain evidence="8">BECK_S426</strain>
    </source>
</reference>
<keyword evidence="1" id="KW-0813">Transport</keyword>
<dbReference type="SMART" id="SM00382">
    <property type="entry name" value="AAA"/>
    <property type="match status" value="1"/>
</dbReference>
<dbReference type="InterPro" id="IPR003439">
    <property type="entry name" value="ABC_transporter-like_ATP-bd"/>
</dbReference>
<comment type="function">
    <text evidence="5">Part of the ABC transporter complex HmuTUV involved in hemin import. Responsible for energy coupling to the transport system.</text>
</comment>
<dbReference type="InterPro" id="IPR017871">
    <property type="entry name" value="ABC_transporter-like_CS"/>
</dbReference>
<evidence type="ECO:0000256" key="5">
    <source>
        <dbReference type="ARBA" id="ARBA00037066"/>
    </source>
</evidence>